<evidence type="ECO:0008006" key="3">
    <source>
        <dbReference type="Google" id="ProtNLM"/>
    </source>
</evidence>
<proteinExistence type="predicted"/>
<organism evidence="1 2">
    <name type="scientific">Streptomyces rimosus subsp. rimosus</name>
    <dbReference type="NCBI Taxonomy" id="132474"/>
    <lineage>
        <taxon>Bacteria</taxon>
        <taxon>Bacillati</taxon>
        <taxon>Actinomycetota</taxon>
        <taxon>Actinomycetes</taxon>
        <taxon>Kitasatosporales</taxon>
        <taxon>Streptomycetaceae</taxon>
        <taxon>Streptomyces</taxon>
    </lineage>
</organism>
<evidence type="ECO:0000313" key="2">
    <source>
        <dbReference type="Proteomes" id="UP000829494"/>
    </source>
</evidence>
<dbReference type="EMBL" id="CP094298">
    <property type="protein sequence ID" value="UNZ01218.1"/>
    <property type="molecule type" value="Genomic_DNA"/>
</dbReference>
<protein>
    <recommendedName>
        <fullName evidence="3">Transcriptional regulator</fullName>
    </recommendedName>
</protein>
<name>A0ABY3YTH4_STRRM</name>
<dbReference type="Proteomes" id="UP000829494">
    <property type="component" value="Chromosome"/>
</dbReference>
<reference evidence="1 2" key="1">
    <citation type="submission" date="2022-03" db="EMBL/GenBank/DDBJ databases">
        <title>Complete genome of Streptomyces rimosus ssp. rimosus R7 (=ATCC 10970).</title>
        <authorList>
            <person name="Beganovic S."/>
            <person name="Ruckert C."/>
            <person name="Busche T."/>
            <person name="Kalinowski J."/>
            <person name="Wittmann C."/>
        </authorList>
    </citation>
    <scope>NUCLEOTIDE SEQUENCE [LARGE SCALE GENOMIC DNA]</scope>
    <source>
        <strain evidence="1 2">R7</strain>
    </source>
</reference>
<accession>A0ABY3YTH4</accession>
<gene>
    <name evidence="1" type="ORF">SRIMR7_03610</name>
</gene>
<evidence type="ECO:0000313" key="1">
    <source>
        <dbReference type="EMBL" id="UNZ01218.1"/>
    </source>
</evidence>
<keyword evidence="2" id="KW-1185">Reference proteome</keyword>
<sequence>MLTPIVSSRSGLRPSVRAGSAAVADHANLRAALDCRLAERNGLSVLELAGAL</sequence>